<feature type="chain" id="PRO_5012633336" description="NTF2-like domain-containing protein" evidence="1">
    <location>
        <begin position="16"/>
        <end position="258"/>
    </location>
</feature>
<evidence type="ECO:0000313" key="4">
    <source>
        <dbReference type="Proteomes" id="UP000038010"/>
    </source>
</evidence>
<dbReference type="STRING" id="1664694.A0A0N1HDN2"/>
<feature type="signal peptide" evidence="1">
    <location>
        <begin position="1"/>
        <end position="15"/>
    </location>
</feature>
<dbReference type="EMBL" id="LFJN01000006">
    <property type="protein sequence ID" value="KPI42810.1"/>
    <property type="molecule type" value="Genomic_DNA"/>
</dbReference>
<keyword evidence="1" id="KW-0732">Signal</keyword>
<dbReference type="Pfam" id="PF26534">
    <property type="entry name" value="NTF2_7"/>
    <property type="match status" value="1"/>
</dbReference>
<reference evidence="3 4" key="1">
    <citation type="submission" date="2015-06" db="EMBL/GenBank/DDBJ databases">
        <title>Draft genome of the ant-associated black yeast Phialophora attae CBS 131958.</title>
        <authorList>
            <person name="Moreno L.F."/>
            <person name="Stielow B.J."/>
            <person name="de Hoog S."/>
            <person name="Vicente V.A."/>
            <person name="Weiss V.A."/>
            <person name="de Vries M."/>
            <person name="Cruz L.M."/>
            <person name="Souza E.M."/>
        </authorList>
    </citation>
    <scope>NUCLEOTIDE SEQUENCE [LARGE SCALE GENOMIC DNA]</scope>
    <source>
        <strain evidence="3 4">CBS 131958</strain>
    </source>
</reference>
<dbReference type="InterPro" id="IPR058645">
    <property type="entry name" value="NTF2-like_dom_7"/>
</dbReference>
<feature type="domain" description="NTF2-like" evidence="2">
    <location>
        <begin position="156"/>
        <end position="237"/>
    </location>
</feature>
<dbReference type="VEuPathDB" id="FungiDB:AB675_2056"/>
<keyword evidence="4" id="KW-1185">Reference proteome</keyword>
<evidence type="ECO:0000313" key="3">
    <source>
        <dbReference type="EMBL" id="KPI42810.1"/>
    </source>
</evidence>
<dbReference type="OrthoDB" id="5596743at2759"/>
<name>A0A0N1HDN2_9EURO</name>
<organism evidence="3 4">
    <name type="scientific">Cyphellophora attinorum</name>
    <dbReference type="NCBI Taxonomy" id="1664694"/>
    <lineage>
        <taxon>Eukaryota</taxon>
        <taxon>Fungi</taxon>
        <taxon>Dikarya</taxon>
        <taxon>Ascomycota</taxon>
        <taxon>Pezizomycotina</taxon>
        <taxon>Eurotiomycetes</taxon>
        <taxon>Chaetothyriomycetidae</taxon>
        <taxon>Chaetothyriales</taxon>
        <taxon>Cyphellophoraceae</taxon>
        <taxon>Cyphellophora</taxon>
    </lineage>
</organism>
<evidence type="ECO:0000259" key="2">
    <source>
        <dbReference type="Pfam" id="PF26534"/>
    </source>
</evidence>
<accession>A0A0N1HDN2</accession>
<evidence type="ECO:0000256" key="1">
    <source>
        <dbReference type="SAM" id="SignalP"/>
    </source>
</evidence>
<proteinExistence type="predicted"/>
<dbReference type="GeneID" id="28733876"/>
<protein>
    <recommendedName>
        <fullName evidence="2">NTF2-like domain-containing protein</fullName>
    </recommendedName>
</protein>
<dbReference type="RefSeq" id="XP_018002773.1">
    <property type="nucleotide sequence ID" value="XM_018141996.1"/>
</dbReference>
<dbReference type="AlphaFoldDB" id="A0A0N1HDN2"/>
<sequence length="258" mass="27859">MKYLTLLPLAGLAIAAPGSWVDEPVKETTTSTTTTTTAATWADTEIPVTVTETTSATGTYCPKSGKYTYPAPGNDVAKCTVTVKEVTVTKATATVTVTKTESSKPTGTGKKCLSDKEAEKIVDNFRDLLEYTSFQPTAERPGLPGRGYHFNVSAATLAPDFTAFDYGQGVLQPEVKTETLNIFHECNTIVWRWKITPITQTPAYPVVGINYMIINDKGLIQKNYAEFDNGAWISSFGPQAKCGQAPISVVPGKFATKH</sequence>
<dbReference type="Proteomes" id="UP000038010">
    <property type="component" value="Unassembled WGS sequence"/>
</dbReference>
<comment type="caution">
    <text evidence="3">The sequence shown here is derived from an EMBL/GenBank/DDBJ whole genome shotgun (WGS) entry which is preliminary data.</text>
</comment>
<gene>
    <name evidence="3" type="ORF">AB675_2056</name>
</gene>